<evidence type="ECO:0000313" key="3">
    <source>
        <dbReference type="EMBL" id="SDZ18159.1"/>
    </source>
</evidence>
<gene>
    <name evidence="3" type="ORF">SAMN05660209_04941</name>
</gene>
<keyword evidence="4" id="KW-1185">Reference proteome</keyword>
<organism evidence="3 4">
    <name type="scientific">Geodermatophilus africanus</name>
    <dbReference type="NCBI Taxonomy" id="1137993"/>
    <lineage>
        <taxon>Bacteria</taxon>
        <taxon>Bacillati</taxon>
        <taxon>Actinomycetota</taxon>
        <taxon>Actinomycetes</taxon>
        <taxon>Geodermatophilales</taxon>
        <taxon>Geodermatophilaceae</taxon>
        <taxon>Geodermatophilus</taxon>
    </lineage>
</organism>
<name>A0A1H3QZP7_9ACTN</name>
<keyword evidence="3" id="KW-0378">Hydrolase</keyword>
<evidence type="ECO:0000259" key="2">
    <source>
        <dbReference type="Pfam" id="PF02517"/>
    </source>
</evidence>
<protein>
    <submittedName>
        <fullName evidence="3">CAAX protease self-immunity</fullName>
    </submittedName>
</protein>
<keyword evidence="1" id="KW-0472">Membrane</keyword>
<reference evidence="4" key="1">
    <citation type="submission" date="2016-10" db="EMBL/GenBank/DDBJ databases">
        <authorList>
            <person name="Varghese N."/>
            <person name="Submissions S."/>
        </authorList>
    </citation>
    <scope>NUCLEOTIDE SEQUENCE [LARGE SCALE GENOMIC DNA]</scope>
    <source>
        <strain evidence="4">DSM 45422</strain>
    </source>
</reference>
<feature type="domain" description="CAAX prenyl protease 2/Lysostaphin resistance protein A-like" evidence="2">
    <location>
        <begin position="2"/>
        <end position="55"/>
    </location>
</feature>
<dbReference type="AlphaFoldDB" id="A0A1H3QZP7"/>
<dbReference type="Proteomes" id="UP000198921">
    <property type="component" value="Unassembled WGS sequence"/>
</dbReference>
<dbReference type="GO" id="GO:0080120">
    <property type="term" value="P:CAAX-box protein maturation"/>
    <property type="evidence" value="ECO:0007669"/>
    <property type="project" value="UniProtKB-ARBA"/>
</dbReference>
<dbReference type="EMBL" id="FNOT01000027">
    <property type="protein sequence ID" value="SDZ18159.1"/>
    <property type="molecule type" value="Genomic_DNA"/>
</dbReference>
<keyword evidence="1" id="KW-1133">Transmembrane helix</keyword>
<dbReference type="GO" id="GO:0006508">
    <property type="term" value="P:proteolysis"/>
    <property type="evidence" value="ECO:0007669"/>
    <property type="project" value="UniProtKB-KW"/>
</dbReference>
<accession>A0A1H3QZP7</accession>
<proteinExistence type="predicted"/>
<keyword evidence="3" id="KW-0645">Protease</keyword>
<dbReference type="Pfam" id="PF02517">
    <property type="entry name" value="Rce1-like"/>
    <property type="match status" value="1"/>
</dbReference>
<dbReference type="InterPro" id="IPR003675">
    <property type="entry name" value="Rce1/LyrA-like_dom"/>
</dbReference>
<keyword evidence="1" id="KW-0812">Transmembrane</keyword>
<feature type="transmembrane region" description="Helical" evidence="1">
    <location>
        <begin position="46"/>
        <end position="64"/>
    </location>
</feature>
<sequence>MTSLWFGLAHYSGSVPDGFAGVLSSGLLALLLGGAMVATRGLGWPFVLHFAVDLVVFAWIAVLAG</sequence>
<dbReference type="GO" id="GO:0004175">
    <property type="term" value="F:endopeptidase activity"/>
    <property type="evidence" value="ECO:0007669"/>
    <property type="project" value="UniProtKB-ARBA"/>
</dbReference>
<evidence type="ECO:0000256" key="1">
    <source>
        <dbReference type="SAM" id="Phobius"/>
    </source>
</evidence>
<feature type="transmembrane region" description="Helical" evidence="1">
    <location>
        <begin position="20"/>
        <end position="39"/>
    </location>
</feature>
<evidence type="ECO:0000313" key="4">
    <source>
        <dbReference type="Proteomes" id="UP000198921"/>
    </source>
</evidence>